<dbReference type="GO" id="GO:0019834">
    <property type="term" value="F:phospholipase A2 inhibitor activity"/>
    <property type="evidence" value="ECO:0007669"/>
    <property type="project" value="UniProtKB-KW"/>
</dbReference>
<comment type="subcellular location">
    <subcellularLocation>
        <location evidence="1">Secreted</location>
    </subcellularLocation>
</comment>
<keyword evidence="6" id="KW-0732">Signal</keyword>
<comment type="similarity">
    <text evidence="2">Belongs to the CNF-like-inhibitor family.</text>
</comment>
<dbReference type="SUPFAM" id="SSF57302">
    <property type="entry name" value="Snake toxin-like"/>
    <property type="match status" value="2"/>
</dbReference>
<dbReference type="Pfam" id="PF00021">
    <property type="entry name" value="UPAR_LY6"/>
    <property type="match status" value="1"/>
</dbReference>
<dbReference type="InterPro" id="IPR045860">
    <property type="entry name" value="Snake_toxin-like_sf"/>
</dbReference>
<evidence type="ECO:0000259" key="8">
    <source>
        <dbReference type="Pfam" id="PF02988"/>
    </source>
</evidence>
<keyword evidence="3" id="KW-0964">Secreted</keyword>
<evidence type="ECO:0000256" key="4">
    <source>
        <dbReference type="ARBA" id="ARBA00023005"/>
    </source>
</evidence>
<keyword evidence="5" id="KW-1015">Disulfide bond</keyword>
<dbReference type="GO" id="GO:0005576">
    <property type="term" value="C:extracellular region"/>
    <property type="evidence" value="ECO:0007669"/>
    <property type="project" value="UniProtKB-SubCell"/>
</dbReference>
<accession>A0A9Q0X854</accession>
<dbReference type="PANTHER" id="PTHR20914:SF30">
    <property type="entry name" value="LY6_PLAUR DOMAIN CONTAINING 9"/>
    <property type="match status" value="1"/>
</dbReference>
<feature type="chain" id="PRO_5040494680" description="Phospholipase A2 inhibitor and Ly6/PLAUR domain-containing protein-like" evidence="6">
    <location>
        <begin position="19"/>
        <end position="218"/>
    </location>
</feature>
<dbReference type="EMBL" id="JAPFRF010000023">
    <property type="protein sequence ID" value="KAJ7304088.1"/>
    <property type="molecule type" value="Genomic_DNA"/>
</dbReference>
<dbReference type="InterPro" id="IPR004126">
    <property type="entry name" value="PLipase_A2_inh_N"/>
</dbReference>
<dbReference type="OrthoDB" id="5945173at2759"/>
<keyword evidence="10" id="KW-1185">Reference proteome</keyword>
<evidence type="ECO:0000259" key="7">
    <source>
        <dbReference type="Pfam" id="PF00021"/>
    </source>
</evidence>
<dbReference type="AlphaFoldDB" id="A0A9Q0X854"/>
<dbReference type="CDD" id="cd23588">
    <property type="entry name" value="TFP_LU_ECD_PLIG"/>
    <property type="match status" value="1"/>
</dbReference>
<protein>
    <recommendedName>
        <fullName evidence="11">Phospholipase A2 inhibitor and Ly6/PLAUR domain-containing protein-like</fullName>
    </recommendedName>
</protein>
<dbReference type="CDD" id="cd23572">
    <property type="entry name" value="TFP_LU_ECD_PINLYP_rpt2"/>
    <property type="match status" value="1"/>
</dbReference>
<feature type="domain" description="UPAR/Ly6" evidence="7">
    <location>
        <begin position="116"/>
        <end position="180"/>
    </location>
</feature>
<dbReference type="Pfam" id="PF02988">
    <property type="entry name" value="PLA2_inh"/>
    <property type="match status" value="1"/>
</dbReference>
<evidence type="ECO:0000256" key="5">
    <source>
        <dbReference type="ARBA" id="ARBA00023157"/>
    </source>
</evidence>
<sequence>MQALRYVYLFGFITTGASLECEHCYGLGSACRSPKKICPVHKDICYTGYSESTLEGTFVKNIIKGCESTDLCSLGPIHLHISGNKYYNARYACCPWNNCQDVFPKLRPIENEEEVAVQCPSCYSWTGKCGTDVVNCTRKETYCFFLTLENTINGTTKLNTMKGCTSKAVCEAMQTGFFSRILKDIQQMNCSSLVSKGSWLSGLLPPTLFGLLLQKVCL</sequence>
<reference evidence="9" key="1">
    <citation type="journal article" date="2023" name="DNA Res.">
        <title>Chromosome-level genome assembly of Phrynocephalus forsythii using third-generation DNA sequencing and Hi-C analysis.</title>
        <authorList>
            <person name="Qi Y."/>
            <person name="Zhao W."/>
            <person name="Zhao Y."/>
            <person name="Niu C."/>
            <person name="Cao S."/>
            <person name="Zhang Y."/>
        </authorList>
    </citation>
    <scope>NUCLEOTIDE SEQUENCE</scope>
    <source>
        <tissue evidence="9">Muscle</tissue>
    </source>
</reference>
<comment type="caution">
    <text evidence="9">The sequence shown here is derived from an EMBL/GenBank/DDBJ whole genome shotgun (WGS) entry which is preliminary data.</text>
</comment>
<name>A0A9Q0X854_9SAUR</name>
<dbReference type="InterPro" id="IPR016054">
    <property type="entry name" value="LY6_UPA_recep-like"/>
</dbReference>
<evidence type="ECO:0000256" key="3">
    <source>
        <dbReference type="ARBA" id="ARBA00022525"/>
    </source>
</evidence>
<proteinExistence type="inferred from homology"/>
<feature type="signal peptide" evidence="6">
    <location>
        <begin position="1"/>
        <end position="18"/>
    </location>
</feature>
<evidence type="ECO:0000256" key="2">
    <source>
        <dbReference type="ARBA" id="ARBA00006570"/>
    </source>
</evidence>
<evidence type="ECO:0000256" key="6">
    <source>
        <dbReference type="SAM" id="SignalP"/>
    </source>
</evidence>
<dbReference type="PANTHER" id="PTHR20914">
    <property type="entry name" value="LY6/PLAUR DOMAIN-CONTAINING PROTEIN 8"/>
    <property type="match status" value="1"/>
</dbReference>
<feature type="domain" description="Phospholipase A2 inhibitor N-terminal" evidence="8">
    <location>
        <begin position="20"/>
        <end position="101"/>
    </location>
</feature>
<organism evidence="9 10">
    <name type="scientific">Phrynocephalus forsythii</name>
    <dbReference type="NCBI Taxonomy" id="171643"/>
    <lineage>
        <taxon>Eukaryota</taxon>
        <taxon>Metazoa</taxon>
        <taxon>Chordata</taxon>
        <taxon>Craniata</taxon>
        <taxon>Vertebrata</taxon>
        <taxon>Euteleostomi</taxon>
        <taxon>Lepidosauria</taxon>
        <taxon>Squamata</taxon>
        <taxon>Bifurcata</taxon>
        <taxon>Unidentata</taxon>
        <taxon>Episquamata</taxon>
        <taxon>Toxicofera</taxon>
        <taxon>Iguania</taxon>
        <taxon>Acrodonta</taxon>
        <taxon>Agamidae</taxon>
        <taxon>Agaminae</taxon>
        <taxon>Phrynocephalus</taxon>
    </lineage>
</organism>
<dbReference type="InterPro" id="IPR050918">
    <property type="entry name" value="CNF-like_PLA2_Inhibitor"/>
</dbReference>
<evidence type="ECO:0000313" key="9">
    <source>
        <dbReference type="EMBL" id="KAJ7304088.1"/>
    </source>
</evidence>
<gene>
    <name evidence="9" type="ORF">JRQ81_011612</name>
</gene>
<evidence type="ECO:0000256" key="1">
    <source>
        <dbReference type="ARBA" id="ARBA00004613"/>
    </source>
</evidence>
<keyword evidence="4" id="KW-0593">Phospholipase A2 inhibitor</keyword>
<evidence type="ECO:0008006" key="11">
    <source>
        <dbReference type="Google" id="ProtNLM"/>
    </source>
</evidence>
<evidence type="ECO:0000313" key="10">
    <source>
        <dbReference type="Proteomes" id="UP001142489"/>
    </source>
</evidence>
<dbReference type="Gene3D" id="2.10.60.10">
    <property type="entry name" value="CD59"/>
    <property type="match status" value="2"/>
</dbReference>
<dbReference type="Proteomes" id="UP001142489">
    <property type="component" value="Unassembled WGS sequence"/>
</dbReference>